<keyword evidence="1" id="KW-0812">Transmembrane</keyword>
<keyword evidence="1" id="KW-1133">Transmembrane helix</keyword>
<name>A0A4R5NK15_9LACO</name>
<organism evidence="2 3">
    <name type="scientific">Secundilactobacillus malefermentans</name>
    <dbReference type="NCBI Taxonomy" id="176292"/>
    <lineage>
        <taxon>Bacteria</taxon>
        <taxon>Bacillati</taxon>
        <taxon>Bacillota</taxon>
        <taxon>Bacilli</taxon>
        <taxon>Lactobacillales</taxon>
        <taxon>Lactobacillaceae</taxon>
        <taxon>Secundilactobacillus</taxon>
    </lineage>
</organism>
<protein>
    <submittedName>
        <fullName evidence="2">Uncharacterized protein</fullName>
    </submittedName>
</protein>
<dbReference type="EMBL" id="PUFO01000071">
    <property type="protein sequence ID" value="TDG74972.1"/>
    <property type="molecule type" value="Genomic_DNA"/>
</dbReference>
<sequence length="70" mass="8044">MLIVKLNKKAGFVLVEALVGLVIVTTTTVTYLTIHQLMSEQERQSIRNLTQTRKRFEEHLLKDGISSHHE</sequence>
<keyword evidence="1" id="KW-0472">Membrane</keyword>
<evidence type="ECO:0000256" key="1">
    <source>
        <dbReference type="SAM" id="Phobius"/>
    </source>
</evidence>
<dbReference type="AlphaFoldDB" id="A0A4R5NK15"/>
<dbReference type="STRING" id="1122149.FD44_GL001535"/>
<dbReference type="RefSeq" id="WP_029327632.1">
    <property type="nucleotide sequence ID" value="NZ_CP042371.1"/>
</dbReference>
<evidence type="ECO:0000313" key="2">
    <source>
        <dbReference type="EMBL" id="TDG74972.1"/>
    </source>
</evidence>
<accession>A0A4R5NK15</accession>
<comment type="caution">
    <text evidence="2">The sequence shown here is derived from an EMBL/GenBank/DDBJ whole genome shotgun (WGS) entry which is preliminary data.</text>
</comment>
<reference evidence="2 3" key="1">
    <citation type="journal article" date="2019" name="Appl. Microbiol. Biotechnol.">
        <title>Uncovering carbohydrate metabolism through a genotype-phenotype association study of 56 lactic acid bacteria genomes.</title>
        <authorList>
            <person name="Buron-Moles G."/>
            <person name="Chailyan A."/>
            <person name="Dolejs I."/>
            <person name="Forster J."/>
            <person name="Miks M.H."/>
        </authorList>
    </citation>
    <scope>NUCLEOTIDE SEQUENCE [LARGE SCALE GENOMIC DNA]</scope>
    <source>
        <strain evidence="2 3">ATCC 49373</strain>
    </source>
</reference>
<evidence type="ECO:0000313" key="3">
    <source>
        <dbReference type="Proteomes" id="UP000294854"/>
    </source>
</evidence>
<dbReference type="Proteomes" id="UP000294854">
    <property type="component" value="Unassembled WGS sequence"/>
</dbReference>
<proteinExistence type="predicted"/>
<keyword evidence="3" id="KW-1185">Reference proteome</keyword>
<gene>
    <name evidence="2" type="ORF">C5L31_000491</name>
</gene>
<feature type="transmembrane region" description="Helical" evidence="1">
    <location>
        <begin position="12"/>
        <end position="34"/>
    </location>
</feature>